<feature type="transmembrane region" description="Helical" evidence="7">
    <location>
        <begin position="216"/>
        <end position="237"/>
    </location>
</feature>
<organism evidence="11">
    <name type="scientific">Naegleria gruberi</name>
    <name type="common">Amoeba</name>
    <dbReference type="NCBI Taxonomy" id="5762"/>
    <lineage>
        <taxon>Eukaryota</taxon>
        <taxon>Discoba</taxon>
        <taxon>Heterolobosea</taxon>
        <taxon>Tetramitia</taxon>
        <taxon>Eutetramitia</taxon>
        <taxon>Vahlkampfiidae</taxon>
        <taxon>Naegleria</taxon>
    </lineage>
</organism>
<feature type="transmembrane region" description="Helical" evidence="7">
    <location>
        <begin position="12"/>
        <end position="29"/>
    </location>
</feature>
<feature type="transmembrane region" description="Helical" evidence="7">
    <location>
        <begin position="243"/>
        <end position="263"/>
    </location>
</feature>
<protein>
    <submittedName>
        <fullName evidence="10">Predicted protein</fullName>
    </submittedName>
</protein>
<keyword evidence="5 7" id="KW-1133">Transmembrane helix</keyword>
<dbReference type="OMA" id="XVYFIAT"/>
<evidence type="ECO:0000256" key="4">
    <source>
        <dbReference type="ARBA" id="ARBA00022842"/>
    </source>
</evidence>
<dbReference type="InterPro" id="IPR023299">
    <property type="entry name" value="ATPase_P-typ_cyto_dom_N"/>
</dbReference>
<keyword evidence="3" id="KW-0479">Metal-binding</keyword>
<evidence type="ECO:0000313" key="10">
    <source>
        <dbReference type="EMBL" id="EFC36082.1"/>
    </source>
</evidence>
<evidence type="ECO:0000256" key="2">
    <source>
        <dbReference type="ARBA" id="ARBA00022692"/>
    </source>
</evidence>
<dbReference type="Pfam" id="PF16212">
    <property type="entry name" value="PhoLip_ATPase_C"/>
    <property type="match status" value="1"/>
</dbReference>
<evidence type="ECO:0000256" key="1">
    <source>
        <dbReference type="ARBA" id="ARBA00004141"/>
    </source>
</evidence>
<name>D2W4B6_NAEGR</name>
<feature type="transmembrane region" description="Helical" evidence="7">
    <location>
        <begin position="821"/>
        <end position="842"/>
    </location>
</feature>
<evidence type="ECO:0000259" key="8">
    <source>
        <dbReference type="Pfam" id="PF16209"/>
    </source>
</evidence>
<dbReference type="InterPro" id="IPR001757">
    <property type="entry name" value="P_typ_ATPase"/>
</dbReference>
<dbReference type="eggNOG" id="KOG0210">
    <property type="taxonomic scope" value="Eukaryota"/>
</dbReference>
<dbReference type="GO" id="GO:0005524">
    <property type="term" value="F:ATP binding"/>
    <property type="evidence" value="ECO:0007669"/>
    <property type="project" value="InterPro"/>
</dbReference>
<dbReference type="GO" id="GO:0006897">
    <property type="term" value="P:endocytosis"/>
    <property type="evidence" value="ECO:0007669"/>
    <property type="project" value="TreeGrafter"/>
</dbReference>
<dbReference type="SUPFAM" id="SSF56784">
    <property type="entry name" value="HAD-like"/>
    <property type="match status" value="1"/>
</dbReference>
<dbReference type="InterPro" id="IPR036412">
    <property type="entry name" value="HAD-like_sf"/>
</dbReference>
<dbReference type="GO" id="GO:0046872">
    <property type="term" value="F:metal ion binding"/>
    <property type="evidence" value="ECO:0007669"/>
    <property type="project" value="UniProtKB-KW"/>
</dbReference>
<dbReference type="InterPro" id="IPR032631">
    <property type="entry name" value="P-type_ATPase_N"/>
</dbReference>
<feature type="transmembrane region" description="Helical" evidence="7">
    <location>
        <begin position="56"/>
        <end position="77"/>
    </location>
</feature>
<feature type="domain" description="P-type ATPase C-terminal" evidence="9">
    <location>
        <begin position="619"/>
        <end position="847"/>
    </location>
</feature>
<feature type="domain" description="P-type ATPase N-terminal" evidence="8">
    <location>
        <begin position="18"/>
        <end position="60"/>
    </location>
</feature>
<dbReference type="FunCoup" id="D2W4B6">
    <property type="interactions" value="150"/>
</dbReference>
<dbReference type="InterPro" id="IPR008250">
    <property type="entry name" value="ATPase_P-typ_transduc_dom_A_sf"/>
</dbReference>
<dbReference type="InterPro" id="IPR032630">
    <property type="entry name" value="P_typ_ATPase_c"/>
</dbReference>
<keyword evidence="11" id="KW-1185">Reference proteome</keyword>
<dbReference type="InterPro" id="IPR023214">
    <property type="entry name" value="HAD_sf"/>
</dbReference>
<dbReference type="EMBL" id="GG738946">
    <property type="protein sequence ID" value="EFC36082.1"/>
    <property type="molecule type" value="Genomic_DNA"/>
</dbReference>
<feature type="transmembrane region" description="Helical" evidence="7">
    <location>
        <begin position="787"/>
        <end position="809"/>
    </location>
</feature>
<feature type="transmembrane region" description="Helical" evidence="7">
    <location>
        <begin position="731"/>
        <end position="753"/>
    </location>
</feature>
<dbReference type="SUPFAM" id="SSF81665">
    <property type="entry name" value="Calcium ATPase, transmembrane domain M"/>
    <property type="match status" value="1"/>
</dbReference>
<dbReference type="Pfam" id="PF16209">
    <property type="entry name" value="PhoLip_ATPase_N"/>
    <property type="match status" value="1"/>
</dbReference>
<dbReference type="PANTHER" id="PTHR24092:SF5">
    <property type="entry name" value="PHOSPHOLIPID-TRANSPORTING ATPASE"/>
    <property type="match status" value="1"/>
</dbReference>
<evidence type="ECO:0000256" key="7">
    <source>
        <dbReference type="SAM" id="Phobius"/>
    </source>
</evidence>
<dbReference type="GO" id="GO:0016887">
    <property type="term" value="F:ATP hydrolysis activity"/>
    <property type="evidence" value="ECO:0007669"/>
    <property type="project" value="InterPro"/>
</dbReference>
<sequence>MIFQYFELDFVVQVVLVYNLFTFLPLVLFEQFKFFFNLYFLIVALSQIIPQLQVGFLFTYVAPLVFVLSVTLLKELYDDLKRYKRDLESNSQLYNKSGASFIRTDQLDGETDQKLRHAIPTTQKLHLNQLRKIIANLYIEKPKKDIYDFLGNFTCYDIDGNVKIVESLSLENTLWANTVVATGTIIALVIYTGRETRSSLNASQPRSKVGKLDQELNTISKFLFILMVIISIFMVALKQFQGLWYITIFRFILLFSSIIPISLRVNLDMGKTVYSFFIMKDKKIPGNISYNEDGFEQVKEHVTNCYINNSNNSNDNQIKEFIKALALCHNVTPIIQSNNNMNNMNNKREYQGSSPDEIALVKFAEQSGLILENRTLTQMTLRNPNNEFENYEILNIFPFTSSSKRMEIIYYCKGADSIMKKLIKTSQLEWLDEEADNMAREGLRTLVFGYKKLSKIEYLEFINEYKKATSLINDRIIEIDRIKNKYLDSGDLNIIGISGVEDLLQENVQQSLEQLRNAGIKIWMLTGDKVETAICINGDTLQIALDKLGDKFIKIACKATSVICCRCSPTQKAQVVSLVKKLTRKQTAAIGDGGNDVSMILNANVGIGIVGKEGKHASLAADFSINQFSYCTDLILWHGRNSYKRSAALSQFIIHRGLIISVIQAIFSSMFYFSTIAIFTGWLLVGYATYYTNFSVFSLILDEDVKRSTVYLFPELYKELQKGRVLSFKTFLIWCLKATYQGGIIMILAIFLFENNFLRIQTISFTALILTEVVMVSIEVHRKFNPLIILSEILSISIYIGSMFLLPSYFDLPFIMTFDFWWKSIVITIASTSVVAIFKIIYSRINPPVWSKLN</sequence>
<accession>D2W4B6</accession>
<evidence type="ECO:0000256" key="5">
    <source>
        <dbReference type="ARBA" id="ARBA00022989"/>
    </source>
</evidence>
<dbReference type="STRING" id="5762.D2W4B6"/>
<dbReference type="SUPFAM" id="SSF81660">
    <property type="entry name" value="Metal cation-transporting ATPase, ATP-binding domain N"/>
    <property type="match status" value="1"/>
</dbReference>
<dbReference type="GO" id="GO:0045332">
    <property type="term" value="P:phospholipid translocation"/>
    <property type="evidence" value="ECO:0007669"/>
    <property type="project" value="TreeGrafter"/>
</dbReference>
<feature type="transmembrane region" description="Helical" evidence="7">
    <location>
        <begin position="34"/>
        <end position="50"/>
    </location>
</feature>
<dbReference type="SUPFAM" id="SSF81653">
    <property type="entry name" value="Calcium ATPase, transduction domain A"/>
    <property type="match status" value="1"/>
</dbReference>
<dbReference type="Gene3D" id="2.70.150.10">
    <property type="entry name" value="Calcium-transporting ATPase, cytoplasmic transduction domain A"/>
    <property type="match status" value="1"/>
</dbReference>
<dbReference type="RefSeq" id="XP_002668826.1">
    <property type="nucleotide sequence ID" value="XM_002668780.1"/>
</dbReference>
<feature type="transmembrane region" description="Helical" evidence="7">
    <location>
        <begin position="653"/>
        <end position="673"/>
    </location>
</feature>
<dbReference type="PANTHER" id="PTHR24092">
    <property type="entry name" value="PROBABLE PHOSPHOLIPID-TRANSPORTING ATPASE"/>
    <property type="match status" value="1"/>
</dbReference>
<comment type="subcellular location">
    <subcellularLocation>
        <location evidence="1">Membrane</location>
        <topology evidence="1">Multi-pass membrane protein</topology>
    </subcellularLocation>
</comment>
<dbReference type="VEuPathDB" id="AmoebaDB:NAEGRDRAFT_83357"/>
<evidence type="ECO:0000256" key="6">
    <source>
        <dbReference type="ARBA" id="ARBA00023136"/>
    </source>
</evidence>
<dbReference type="InterPro" id="IPR023298">
    <property type="entry name" value="ATPase_P-typ_TM_dom_sf"/>
</dbReference>
<dbReference type="KEGG" id="ngr:NAEGRDRAFT_83357"/>
<feature type="transmembrane region" description="Helical" evidence="7">
    <location>
        <begin position="679"/>
        <end position="701"/>
    </location>
</feature>
<evidence type="ECO:0000259" key="9">
    <source>
        <dbReference type="Pfam" id="PF16212"/>
    </source>
</evidence>
<dbReference type="Gene3D" id="3.40.1110.10">
    <property type="entry name" value="Calcium-transporting ATPase, cytoplasmic domain N"/>
    <property type="match status" value="1"/>
</dbReference>
<dbReference type="GO" id="GO:0005886">
    <property type="term" value="C:plasma membrane"/>
    <property type="evidence" value="ECO:0007669"/>
    <property type="project" value="TreeGrafter"/>
</dbReference>
<reference evidence="10 11" key="1">
    <citation type="journal article" date="2010" name="Cell">
        <title>The genome of Naegleria gruberi illuminates early eukaryotic versatility.</title>
        <authorList>
            <person name="Fritz-Laylin L.K."/>
            <person name="Prochnik S.E."/>
            <person name="Ginger M.L."/>
            <person name="Dacks J.B."/>
            <person name="Carpenter M.L."/>
            <person name="Field M.C."/>
            <person name="Kuo A."/>
            <person name="Paredez A."/>
            <person name="Chapman J."/>
            <person name="Pham J."/>
            <person name="Shu S."/>
            <person name="Neupane R."/>
            <person name="Cipriano M."/>
            <person name="Mancuso J."/>
            <person name="Tu H."/>
            <person name="Salamov A."/>
            <person name="Lindquist E."/>
            <person name="Shapiro H."/>
            <person name="Lucas S."/>
            <person name="Grigoriev I.V."/>
            <person name="Cande W.Z."/>
            <person name="Fulton C."/>
            <person name="Rokhsar D.S."/>
            <person name="Dawson S.C."/>
        </authorList>
    </citation>
    <scope>NUCLEOTIDE SEQUENCE [LARGE SCALE GENOMIC DNA]</scope>
    <source>
        <strain evidence="10 11">NEG-M</strain>
    </source>
</reference>
<dbReference type="GO" id="GO:0005802">
    <property type="term" value="C:trans-Golgi network"/>
    <property type="evidence" value="ECO:0007669"/>
    <property type="project" value="TreeGrafter"/>
</dbReference>
<keyword evidence="2 7" id="KW-0812">Transmembrane</keyword>
<dbReference type="GO" id="GO:0005768">
    <property type="term" value="C:endosome"/>
    <property type="evidence" value="ECO:0007669"/>
    <property type="project" value="TreeGrafter"/>
</dbReference>
<keyword evidence="6 7" id="KW-0472">Membrane</keyword>
<dbReference type="Proteomes" id="UP000006671">
    <property type="component" value="Unassembled WGS sequence"/>
</dbReference>
<feature type="transmembrane region" description="Helical" evidence="7">
    <location>
        <begin position="759"/>
        <end position="780"/>
    </location>
</feature>
<dbReference type="Pfam" id="PF00702">
    <property type="entry name" value="Hydrolase"/>
    <property type="match status" value="1"/>
</dbReference>
<dbReference type="OrthoDB" id="377733at2759"/>
<evidence type="ECO:0000256" key="3">
    <source>
        <dbReference type="ARBA" id="ARBA00022723"/>
    </source>
</evidence>
<dbReference type="NCBIfam" id="TIGR01494">
    <property type="entry name" value="ATPase_P-type"/>
    <property type="match status" value="1"/>
</dbReference>
<dbReference type="AlphaFoldDB" id="D2W4B6"/>
<dbReference type="GO" id="GO:0140326">
    <property type="term" value="F:ATPase-coupled intramembrane lipid transporter activity"/>
    <property type="evidence" value="ECO:0007669"/>
    <property type="project" value="TreeGrafter"/>
</dbReference>
<proteinExistence type="predicted"/>
<keyword evidence="4" id="KW-0460">Magnesium</keyword>
<dbReference type="Gene3D" id="3.40.50.1000">
    <property type="entry name" value="HAD superfamily/HAD-like"/>
    <property type="match status" value="1"/>
</dbReference>
<dbReference type="PRINTS" id="PR00119">
    <property type="entry name" value="CATATPASE"/>
</dbReference>
<gene>
    <name evidence="10" type="ORF">NAEGRDRAFT_83357</name>
</gene>
<dbReference type="GeneID" id="8859802"/>
<evidence type="ECO:0000313" key="11">
    <source>
        <dbReference type="Proteomes" id="UP000006671"/>
    </source>
</evidence>
<dbReference type="InParanoid" id="D2W4B6"/>
<dbReference type="GO" id="GO:0006890">
    <property type="term" value="P:retrograde vesicle-mediated transport, Golgi to endoplasmic reticulum"/>
    <property type="evidence" value="ECO:0007669"/>
    <property type="project" value="TreeGrafter"/>
</dbReference>